<feature type="binding site" evidence="8">
    <location>
        <position position="225"/>
    </location>
    <ligand>
        <name>shikimate</name>
        <dbReference type="ChEBI" id="CHEBI:36208"/>
    </ligand>
</feature>
<dbReference type="GO" id="GO:0005829">
    <property type="term" value="C:cytosol"/>
    <property type="evidence" value="ECO:0007669"/>
    <property type="project" value="TreeGrafter"/>
</dbReference>
<dbReference type="PANTHER" id="PTHR21089">
    <property type="entry name" value="SHIKIMATE DEHYDROGENASE"/>
    <property type="match status" value="1"/>
</dbReference>
<dbReference type="UniPathway" id="UPA00053">
    <property type="reaction ID" value="UER00087"/>
</dbReference>
<dbReference type="GO" id="GO:0050661">
    <property type="term" value="F:NADP binding"/>
    <property type="evidence" value="ECO:0007669"/>
    <property type="project" value="InterPro"/>
</dbReference>
<proteinExistence type="inferred from homology"/>
<dbReference type="KEGG" id="psin:CAK95_10030"/>
<dbReference type="GO" id="GO:0019632">
    <property type="term" value="P:shikimate metabolic process"/>
    <property type="evidence" value="ECO:0007669"/>
    <property type="project" value="InterPro"/>
</dbReference>
<dbReference type="Gene3D" id="3.40.50.10860">
    <property type="entry name" value="Leucine Dehydrogenase, chain A, domain 1"/>
    <property type="match status" value="1"/>
</dbReference>
<feature type="binding site" evidence="8">
    <location>
        <position position="246"/>
    </location>
    <ligand>
        <name>NADP(+)</name>
        <dbReference type="ChEBI" id="CHEBI:58349"/>
    </ligand>
</feature>
<comment type="pathway">
    <text evidence="1 8">Metabolic intermediate biosynthesis; chorismate biosynthesis; chorismate from D-erythrose 4-phosphate and phosphoenolpyruvate: step 4/7.</text>
</comment>
<dbReference type="RefSeq" id="WP_086087793.1">
    <property type="nucleotide sequence ID" value="NZ_CP021112.1"/>
</dbReference>
<dbReference type="InterPro" id="IPR036291">
    <property type="entry name" value="NAD(P)-bd_dom_sf"/>
</dbReference>
<keyword evidence="6 8" id="KW-0057">Aromatic amino acid biosynthesis</keyword>
<evidence type="ECO:0000256" key="3">
    <source>
        <dbReference type="ARBA" id="ARBA00022605"/>
    </source>
</evidence>
<dbReference type="HAMAP" id="MF_00222">
    <property type="entry name" value="Shikimate_DH_AroE"/>
    <property type="match status" value="1"/>
</dbReference>
<gene>
    <name evidence="8" type="primary">aroE</name>
    <name evidence="9" type="ORF">CAK95_10030</name>
</gene>
<keyword evidence="10" id="KW-1185">Reference proteome</keyword>
<dbReference type="InterPro" id="IPR011342">
    <property type="entry name" value="Shikimate_DH"/>
</dbReference>
<dbReference type="InterPro" id="IPR041121">
    <property type="entry name" value="SDH_C"/>
</dbReference>
<dbReference type="Pfam" id="PF01488">
    <property type="entry name" value="Shikimate_DH"/>
    <property type="match status" value="1"/>
</dbReference>
<evidence type="ECO:0000256" key="2">
    <source>
        <dbReference type="ARBA" id="ARBA00012962"/>
    </source>
</evidence>
<feature type="binding site" evidence="8">
    <location>
        <position position="223"/>
    </location>
    <ligand>
        <name>NADP(+)</name>
        <dbReference type="ChEBI" id="CHEBI:58349"/>
    </ligand>
</feature>
<comment type="subunit">
    <text evidence="8">Homodimer.</text>
</comment>
<dbReference type="InterPro" id="IPR013708">
    <property type="entry name" value="Shikimate_DH-bd_N"/>
</dbReference>
<evidence type="ECO:0000256" key="4">
    <source>
        <dbReference type="ARBA" id="ARBA00022857"/>
    </source>
</evidence>
<feature type="active site" description="Proton acceptor" evidence="8">
    <location>
        <position position="71"/>
    </location>
</feature>
<dbReference type="OrthoDB" id="9792692at2"/>
<accession>A0A1W6ZRJ5</accession>
<comment type="similarity">
    <text evidence="8">Belongs to the shikimate dehydrogenase family.</text>
</comment>
<dbReference type="GO" id="GO:0004764">
    <property type="term" value="F:shikimate 3-dehydrogenase (NADP+) activity"/>
    <property type="evidence" value="ECO:0007669"/>
    <property type="project" value="UniProtKB-UniRule"/>
</dbReference>
<dbReference type="InterPro" id="IPR022893">
    <property type="entry name" value="Shikimate_DH_fam"/>
</dbReference>
<sequence>MAAPQPFKLAGVIGWPIAQSRSPVLHGHWLKQYGVNGSYLPLPVQPERLPDAIKGLRALGFSGCNVTIPHKLDVLKLMEVVDPVAMRIGAVNTVVVQNDGTLTGFNTDAYGFLASLRGVRPEWKANAGPIVVLGAGGAARAVVVALLDDGANEIRLMNRTIERAQGLAQIDPSKIHVVDWAERHAALDGAALLVNTTSQGMVGYPPLDITLDALPVGAMVCDIVYNPLETPLLAAARKRGNTCIDGLGMLLHQAVPAFEAFFGVRPQVSNELKRAVADTL</sequence>
<dbReference type="AlphaFoldDB" id="A0A1W6ZRJ5"/>
<keyword evidence="4 8" id="KW-0521">NADP</keyword>
<evidence type="ECO:0000313" key="9">
    <source>
        <dbReference type="EMBL" id="ARP99384.1"/>
    </source>
</evidence>
<dbReference type="SUPFAM" id="SSF51735">
    <property type="entry name" value="NAD(P)-binding Rossmann-fold domains"/>
    <property type="match status" value="1"/>
</dbReference>
<feature type="binding site" evidence="8">
    <location>
        <position position="92"/>
    </location>
    <ligand>
        <name>shikimate</name>
        <dbReference type="ChEBI" id="CHEBI:36208"/>
    </ligand>
</feature>
<dbReference type="PANTHER" id="PTHR21089:SF1">
    <property type="entry name" value="BIFUNCTIONAL 3-DEHYDROQUINATE DEHYDRATASE_SHIKIMATE DEHYDROGENASE, CHLOROPLASTIC"/>
    <property type="match status" value="1"/>
</dbReference>
<dbReference type="GO" id="GO:0009073">
    <property type="term" value="P:aromatic amino acid family biosynthetic process"/>
    <property type="evidence" value="ECO:0007669"/>
    <property type="project" value="UniProtKB-KW"/>
</dbReference>
<feature type="binding site" evidence="8">
    <location>
        <position position="253"/>
    </location>
    <ligand>
        <name>shikimate</name>
        <dbReference type="ChEBI" id="CHEBI:36208"/>
    </ligand>
</feature>
<evidence type="ECO:0000313" key="10">
    <source>
        <dbReference type="Proteomes" id="UP000194137"/>
    </source>
</evidence>
<feature type="binding site" evidence="8">
    <location>
        <position position="67"/>
    </location>
    <ligand>
        <name>shikimate</name>
        <dbReference type="ChEBI" id="CHEBI:36208"/>
    </ligand>
</feature>
<dbReference type="InterPro" id="IPR046346">
    <property type="entry name" value="Aminoacid_DH-like_N_sf"/>
</dbReference>
<keyword evidence="5 8" id="KW-0560">Oxidoreductase</keyword>
<dbReference type="Proteomes" id="UP000194137">
    <property type="component" value="Chromosome"/>
</dbReference>
<dbReference type="GO" id="GO:0008652">
    <property type="term" value="P:amino acid biosynthetic process"/>
    <property type="evidence" value="ECO:0007669"/>
    <property type="project" value="UniProtKB-KW"/>
</dbReference>
<comment type="function">
    <text evidence="8">Involved in the biosynthesis of the chorismate, which leads to the biosynthesis of aromatic amino acids. Catalyzes the reversible NADPH linked reduction of 3-dehydroshikimate (DHSA) to yield shikimate (SA).</text>
</comment>
<evidence type="ECO:0000256" key="1">
    <source>
        <dbReference type="ARBA" id="ARBA00004871"/>
    </source>
</evidence>
<keyword evidence="3 8" id="KW-0028">Amino-acid biosynthesis</keyword>
<evidence type="ECO:0000256" key="8">
    <source>
        <dbReference type="HAMAP-Rule" id="MF_00222"/>
    </source>
</evidence>
<organism evidence="9 10">
    <name type="scientific">Pseudorhodoplanes sinuspersici</name>
    <dbReference type="NCBI Taxonomy" id="1235591"/>
    <lineage>
        <taxon>Bacteria</taxon>
        <taxon>Pseudomonadati</taxon>
        <taxon>Pseudomonadota</taxon>
        <taxon>Alphaproteobacteria</taxon>
        <taxon>Hyphomicrobiales</taxon>
        <taxon>Pseudorhodoplanes</taxon>
    </lineage>
</organism>
<evidence type="ECO:0000256" key="7">
    <source>
        <dbReference type="ARBA" id="ARBA00049442"/>
    </source>
</evidence>
<comment type="catalytic activity">
    <reaction evidence="7 8">
        <text>shikimate + NADP(+) = 3-dehydroshikimate + NADPH + H(+)</text>
        <dbReference type="Rhea" id="RHEA:17737"/>
        <dbReference type="ChEBI" id="CHEBI:15378"/>
        <dbReference type="ChEBI" id="CHEBI:16630"/>
        <dbReference type="ChEBI" id="CHEBI:36208"/>
        <dbReference type="ChEBI" id="CHEBI:57783"/>
        <dbReference type="ChEBI" id="CHEBI:58349"/>
        <dbReference type="EC" id="1.1.1.25"/>
    </reaction>
</comment>
<reference evidence="9 10" key="1">
    <citation type="submission" date="2017-05" db="EMBL/GenBank/DDBJ databases">
        <title>Full genome sequence of Pseudorhodoplanes sinuspersici.</title>
        <authorList>
            <person name="Dastgheib S.M.M."/>
            <person name="Shavandi M."/>
            <person name="Tirandaz H."/>
        </authorList>
    </citation>
    <scope>NUCLEOTIDE SEQUENCE [LARGE SCALE GENOMIC DNA]</scope>
    <source>
        <strain evidence="9 10">RIPI110</strain>
    </source>
</reference>
<dbReference type="CDD" id="cd01065">
    <property type="entry name" value="NAD_bind_Shikimate_DH"/>
    <property type="match status" value="1"/>
</dbReference>
<evidence type="ECO:0000256" key="6">
    <source>
        <dbReference type="ARBA" id="ARBA00023141"/>
    </source>
</evidence>
<dbReference type="SUPFAM" id="SSF53223">
    <property type="entry name" value="Aminoacid dehydrogenase-like, N-terminal domain"/>
    <property type="match status" value="1"/>
</dbReference>
<dbReference type="Pfam" id="PF08501">
    <property type="entry name" value="Shikimate_dh_N"/>
    <property type="match status" value="1"/>
</dbReference>
<dbReference type="GO" id="GO:0009423">
    <property type="term" value="P:chorismate biosynthetic process"/>
    <property type="evidence" value="ECO:0007669"/>
    <property type="project" value="UniProtKB-UniRule"/>
</dbReference>
<feature type="binding site" evidence="8">
    <location>
        <position position="108"/>
    </location>
    <ligand>
        <name>shikimate</name>
        <dbReference type="ChEBI" id="CHEBI:36208"/>
    </ligand>
</feature>
<dbReference type="NCBIfam" id="NF001312">
    <property type="entry name" value="PRK00258.1-4"/>
    <property type="match status" value="1"/>
</dbReference>
<feature type="binding site" evidence="8">
    <location>
        <begin position="158"/>
        <end position="163"/>
    </location>
    <ligand>
        <name>NADP(+)</name>
        <dbReference type="ChEBI" id="CHEBI:58349"/>
    </ligand>
</feature>
<dbReference type="InterPro" id="IPR006151">
    <property type="entry name" value="Shikm_DH/Glu-tRNA_Rdtase"/>
</dbReference>
<dbReference type="Pfam" id="PF18317">
    <property type="entry name" value="SDH_C"/>
    <property type="match status" value="1"/>
</dbReference>
<dbReference type="EMBL" id="CP021112">
    <property type="protein sequence ID" value="ARP99384.1"/>
    <property type="molecule type" value="Genomic_DNA"/>
</dbReference>
<dbReference type="EC" id="1.1.1.25" evidence="2 8"/>
<dbReference type="NCBIfam" id="TIGR00507">
    <property type="entry name" value="aroE"/>
    <property type="match status" value="1"/>
</dbReference>
<protein>
    <recommendedName>
        <fullName evidence="2 8">Shikimate dehydrogenase (NADP(+))</fullName>
        <shortName evidence="8">SDH</shortName>
        <ecNumber evidence="2 8">1.1.1.25</ecNumber>
    </recommendedName>
</protein>
<feature type="binding site" evidence="8">
    <location>
        <begin position="134"/>
        <end position="138"/>
    </location>
    <ligand>
        <name>NADP(+)</name>
        <dbReference type="ChEBI" id="CHEBI:58349"/>
    </ligand>
</feature>
<dbReference type="STRING" id="1235591.CAK95_10030"/>
<name>A0A1W6ZRJ5_9HYPH</name>
<evidence type="ECO:0000256" key="5">
    <source>
        <dbReference type="ARBA" id="ARBA00023002"/>
    </source>
</evidence>
<dbReference type="Gene3D" id="3.40.50.720">
    <property type="entry name" value="NAD(P)-binding Rossmann-like Domain"/>
    <property type="match status" value="1"/>
</dbReference>
<comment type="caution">
    <text evidence="8">Lacks conserved residue(s) required for the propagation of feature annotation.</text>
</comment>
<feature type="binding site" evidence="8">
    <location>
        <begin position="20"/>
        <end position="22"/>
    </location>
    <ligand>
        <name>shikimate</name>
        <dbReference type="ChEBI" id="CHEBI:36208"/>
    </ligand>
</feature>